<keyword evidence="9" id="KW-0862">Zinc</keyword>
<dbReference type="FunFam" id="1.10.472.170:FF:000001">
    <property type="entry name" value="Transcription initiation factor IIB"/>
    <property type="match status" value="1"/>
</dbReference>
<dbReference type="OrthoDB" id="25790at2759"/>
<dbReference type="InterPro" id="IPR013137">
    <property type="entry name" value="Znf_TFIIB"/>
</dbReference>
<dbReference type="PANTHER" id="PTHR11618">
    <property type="entry name" value="TRANSCRIPTION INITIATION FACTOR IIB-RELATED"/>
    <property type="match status" value="1"/>
</dbReference>
<comment type="similarity">
    <text evidence="1">Belongs to the TFIIB family.</text>
</comment>
<evidence type="ECO:0000256" key="5">
    <source>
        <dbReference type="ARBA" id="ARBA00023163"/>
    </source>
</evidence>
<dbReference type="Pfam" id="PF00382">
    <property type="entry name" value="TFIIB"/>
    <property type="match status" value="2"/>
</dbReference>
<dbReference type="PROSITE" id="PS00782">
    <property type="entry name" value="TFIIB"/>
    <property type="match status" value="2"/>
</dbReference>
<dbReference type="STRING" id="1531966.A0A0A1TMP5"/>
<dbReference type="PROSITE" id="PS51134">
    <property type="entry name" value="ZF_TFIIB"/>
    <property type="match status" value="1"/>
</dbReference>
<dbReference type="GO" id="GO:0017025">
    <property type="term" value="F:TBP-class protein binding"/>
    <property type="evidence" value="ECO:0007669"/>
    <property type="project" value="InterPro"/>
</dbReference>
<dbReference type="InterPro" id="IPR000812">
    <property type="entry name" value="TFIIB"/>
</dbReference>
<evidence type="ECO:0000256" key="4">
    <source>
        <dbReference type="ARBA" id="ARBA00023015"/>
    </source>
</evidence>
<reference evidence="11 12" key="1">
    <citation type="journal article" date="2015" name="Genome Announc.">
        <title>Draft Genome Sequence and Gene Annotation of the Entomopathogenic Fungus Verticillium hemipterigenum.</title>
        <authorList>
            <person name="Horn F."/>
            <person name="Habel A."/>
            <person name="Scharf D.H."/>
            <person name="Dworschak J."/>
            <person name="Brakhage A.A."/>
            <person name="Guthke R."/>
            <person name="Hertweck C."/>
            <person name="Linde J."/>
        </authorList>
    </citation>
    <scope>NUCLEOTIDE SEQUENCE [LARGE SCALE GENOMIC DNA]</scope>
</reference>
<dbReference type="AlphaFoldDB" id="A0A0A1TMP5"/>
<keyword evidence="4" id="KW-0805">Transcription regulation</keyword>
<keyword evidence="9" id="KW-0863">Zinc-finger</keyword>
<dbReference type="Pfam" id="PF08271">
    <property type="entry name" value="Zn_Ribbon_TF"/>
    <property type="match status" value="1"/>
</dbReference>
<dbReference type="SUPFAM" id="SSF47954">
    <property type="entry name" value="Cyclin-like"/>
    <property type="match status" value="2"/>
</dbReference>
<dbReference type="InterPro" id="IPR023486">
    <property type="entry name" value="TFIIB_CS"/>
</dbReference>
<sequence length="348" mass="38189">MVPEGGAERAFQDDLSVSLLCPDCREDPPNLVEEFSSGDVVCTSCGRVVGSRVIDTRSEWRTFANDDQNGDDPNRVGGPRDEFVDDEQLATTVGFSETKAHKILSRTQTTTTQGRQQKGLLQGYKEIVSFCEAINVGQNITNAAKHIYKLVDKHRTLRGKPQQAIVAGCIFIACRQNNTPRSFREICRLTNVGLKEMGKIFNLLQNILQQTQEASEVGATGLNTVSNYENVRVSAEDMCGRFVSQLGFKAQQKISKMSKEIAEMEVTKSVLSGRSPLSIAGACIYAACHLVGEKRTSAEIAAQAGCSDGTVRTAYKLLHAVRDKLLPQAWKDEGMTIDDLPKVIIVKK</sequence>
<dbReference type="InterPro" id="IPR013150">
    <property type="entry name" value="TFIIB_cyclin"/>
</dbReference>
<keyword evidence="3" id="KW-0677">Repeat</keyword>
<dbReference type="HOGENOM" id="CLU_043736_1_0_1"/>
<keyword evidence="12" id="KW-1185">Reference proteome</keyword>
<dbReference type="GO" id="GO:0051123">
    <property type="term" value="P:RNA polymerase II preinitiation complex assembly"/>
    <property type="evidence" value="ECO:0007669"/>
    <property type="project" value="UniProtKB-ARBA"/>
</dbReference>
<proteinExistence type="inferred from homology"/>
<dbReference type="FunFam" id="2.20.25.10:FF:000036">
    <property type="entry name" value="Transcription initiation factor IIB"/>
    <property type="match status" value="1"/>
</dbReference>
<dbReference type="SMART" id="SM00385">
    <property type="entry name" value="CYCLIN"/>
    <property type="match status" value="2"/>
</dbReference>
<dbReference type="SUPFAM" id="SSF57783">
    <property type="entry name" value="Zinc beta-ribbon"/>
    <property type="match status" value="1"/>
</dbReference>
<name>A0A0A1TMP5_9HYPO</name>
<evidence type="ECO:0000256" key="9">
    <source>
        <dbReference type="PROSITE-ProRule" id="PRU00469"/>
    </source>
</evidence>
<accession>A0A0A1TMP5</accession>
<dbReference type="InterPro" id="IPR013763">
    <property type="entry name" value="Cyclin-like_dom"/>
</dbReference>
<evidence type="ECO:0000256" key="1">
    <source>
        <dbReference type="ARBA" id="ARBA00010857"/>
    </source>
</evidence>
<evidence type="ECO:0000256" key="8">
    <source>
        <dbReference type="ARBA" id="ARBA00066213"/>
    </source>
</evidence>
<comment type="subunit">
    <text evidence="8">Associates with TFIID-IIA (DA complex) to form TFIID-IIA-IIB (DAB-complex) which is then recognized by polymerase II.</text>
</comment>
<protein>
    <recommendedName>
        <fullName evidence="2">Transcription initiation factor IIB</fullName>
    </recommendedName>
    <alternativeName>
        <fullName evidence="6">General transcription factor TFIIB</fullName>
    </alternativeName>
</protein>
<dbReference type="GO" id="GO:0016251">
    <property type="term" value="F:RNA polymerase II general transcription initiation factor activity"/>
    <property type="evidence" value="ECO:0007669"/>
    <property type="project" value="TreeGrafter"/>
</dbReference>
<evidence type="ECO:0000259" key="10">
    <source>
        <dbReference type="PROSITE" id="PS51134"/>
    </source>
</evidence>
<evidence type="ECO:0000313" key="12">
    <source>
        <dbReference type="Proteomes" id="UP000039046"/>
    </source>
</evidence>
<evidence type="ECO:0000256" key="6">
    <source>
        <dbReference type="ARBA" id="ARBA00031706"/>
    </source>
</evidence>
<dbReference type="InterPro" id="IPR036915">
    <property type="entry name" value="Cyclin-like_sf"/>
</dbReference>
<dbReference type="Gene3D" id="1.10.472.170">
    <property type="match status" value="1"/>
</dbReference>
<evidence type="ECO:0000256" key="7">
    <source>
        <dbReference type="ARBA" id="ARBA00056616"/>
    </source>
</evidence>
<feature type="domain" description="TFIIB-type" evidence="10">
    <location>
        <begin position="17"/>
        <end position="50"/>
    </location>
</feature>
<evidence type="ECO:0000256" key="3">
    <source>
        <dbReference type="ARBA" id="ARBA00022737"/>
    </source>
</evidence>
<dbReference type="CDD" id="cd20551">
    <property type="entry name" value="CYCLIN_TFIIB_rpt1"/>
    <property type="match status" value="1"/>
</dbReference>
<dbReference type="GO" id="GO:0097550">
    <property type="term" value="C:transcription preinitiation complex"/>
    <property type="evidence" value="ECO:0007669"/>
    <property type="project" value="TreeGrafter"/>
</dbReference>
<dbReference type="GO" id="GO:0005634">
    <property type="term" value="C:nucleus"/>
    <property type="evidence" value="ECO:0007669"/>
    <property type="project" value="TreeGrafter"/>
</dbReference>
<gene>
    <name evidence="11" type="ORF">VHEMI08005</name>
</gene>
<dbReference type="Gene3D" id="1.10.472.10">
    <property type="entry name" value="Cyclin-like"/>
    <property type="match status" value="1"/>
</dbReference>
<dbReference type="GO" id="GO:0008270">
    <property type="term" value="F:zinc ion binding"/>
    <property type="evidence" value="ECO:0007669"/>
    <property type="project" value="UniProtKB-KW"/>
</dbReference>
<keyword evidence="9" id="KW-0479">Metal-binding</keyword>
<dbReference type="Proteomes" id="UP000039046">
    <property type="component" value="Unassembled WGS sequence"/>
</dbReference>
<dbReference type="EMBL" id="CDHN01000004">
    <property type="protein sequence ID" value="CEJ92348.1"/>
    <property type="molecule type" value="Genomic_DNA"/>
</dbReference>
<evidence type="ECO:0000313" key="11">
    <source>
        <dbReference type="EMBL" id="CEJ92348.1"/>
    </source>
</evidence>
<keyword evidence="5" id="KW-0804">Transcription</keyword>
<evidence type="ECO:0000256" key="2">
    <source>
        <dbReference type="ARBA" id="ARBA00013932"/>
    </source>
</evidence>
<organism evidence="11 12">
    <name type="scientific">[Torrubiella] hemipterigena</name>
    <dbReference type="NCBI Taxonomy" id="1531966"/>
    <lineage>
        <taxon>Eukaryota</taxon>
        <taxon>Fungi</taxon>
        <taxon>Dikarya</taxon>
        <taxon>Ascomycota</taxon>
        <taxon>Pezizomycotina</taxon>
        <taxon>Sordariomycetes</taxon>
        <taxon>Hypocreomycetidae</taxon>
        <taxon>Hypocreales</taxon>
        <taxon>Clavicipitaceae</taxon>
        <taxon>Clavicipitaceae incertae sedis</taxon>
        <taxon>'Torrubiella' clade</taxon>
    </lineage>
</organism>
<dbReference type="PRINTS" id="PR00685">
    <property type="entry name" value="TIFACTORIIB"/>
</dbReference>
<dbReference type="PANTHER" id="PTHR11618:SF13">
    <property type="entry name" value="TRANSCRIPTION INITIATION FACTOR IIB"/>
    <property type="match status" value="1"/>
</dbReference>
<comment type="function">
    <text evidence="7">General factor that plays a major role in the activation of eukaryotic genes transcribed by RNA polymerase II.</text>
</comment>